<comment type="caution">
    <text evidence="2">The sequence shown here is derived from an EMBL/GenBank/DDBJ whole genome shotgun (WGS) entry which is preliminary data.</text>
</comment>
<organism evidence="2 3">
    <name type="scientific">Clostridium oryzae</name>
    <dbReference type="NCBI Taxonomy" id="1450648"/>
    <lineage>
        <taxon>Bacteria</taxon>
        <taxon>Bacillati</taxon>
        <taxon>Bacillota</taxon>
        <taxon>Clostridia</taxon>
        <taxon>Eubacteriales</taxon>
        <taxon>Clostridiaceae</taxon>
        <taxon>Clostridium</taxon>
    </lineage>
</organism>
<keyword evidence="1" id="KW-0472">Membrane</keyword>
<keyword evidence="1" id="KW-1133">Transmembrane helix</keyword>
<dbReference type="AlphaFoldDB" id="A0A1V4IEZ2"/>
<evidence type="ECO:0000313" key="2">
    <source>
        <dbReference type="EMBL" id="OPJ58097.1"/>
    </source>
</evidence>
<protein>
    <submittedName>
        <fullName evidence="2">Uncharacterized protein</fullName>
    </submittedName>
</protein>
<name>A0A1V4IEZ2_9CLOT</name>
<dbReference type="EMBL" id="MZGV01000064">
    <property type="protein sequence ID" value="OPJ58097.1"/>
    <property type="molecule type" value="Genomic_DNA"/>
</dbReference>
<dbReference type="Proteomes" id="UP000190080">
    <property type="component" value="Unassembled WGS sequence"/>
</dbReference>
<keyword evidence="3" id="KW-1185">Reference proteome</keyword>
<accession>A0A1V4IEZ2</accession>
<dbReference type="STRING" id="1450648.CLORY_37740"/>
<dbReference type="OrthoDB" id="2112909at2"/>
<sequence length="71" mass="8405">MLVVLIVFAIIIYIEVPEFIKEGYWREMVFFSIMTAIAFVMSTLFVMGIPIINPVKFMIYVVRDVLHLNYR</sequence>
<evidence type="ECO:0000313" key="3">
    <source>
        <dbReference type="Proteomes" id="UP000190080"/>
    </source>
</evidence>
<keyword evidence="1" id="KW-0812">Transmembrane</keyword>
<reference evidence="2 3" key="1">
    <citation type="submission" date="2017-03" db="EMBL/GenBank/DDBJ databases">
        <title>Genome sequence of Clostridium oryzae DSM 28571.</title>
        <authorList>
            <person name="Poehlein A."/>
            <person name="Daniel R."/>
        </authorList>
    </citation>
    <scope>NUCLEOTIDE SEQUENCE [LARGE SCALE GENOMIC DNA]</scope>
    <source>
        <strain evidence="2 3">DSM 28571</strain>
    </source>
</reference>
<proteinExistence type="predicted"/>
<evidence type="ECO:0000256" key="1">
    <source>
        <dbReference type="SAM" id="Phobius"/>
    </source>
</evidence>
<feature type="transmembrane region" description="Helical" evidence="1">
    <location>
        <begin position="30"/>
        <end position="53"/>
    </location>
</feature>
<gene>
    <name evidence="2" type="ORF">CLORY_37740</name>
</gene>
<dbReference type="RefSeq" id="WP_079427385.1">
    <property type="nucleotide sequence ID" value="NZ_MZGV01000064.1"/>
</dbReference>